<sequence length="86" mass="9568">MHRLLWLLRALLVELFQLFIGDEEDDVPRAHAYPGRDEAFVQRPEPFTAHRSHGTIQAPGVVECWCASSSRASATGCCCCRCHAGL</sequence>
<reference evidence="2" key="1">
    <citation type="submission" date="2018-01" db="EMBL/GenBank/DDBJ databases">
        <title>An insight into the sialome of Amazonian anophelines.</title>
        <authorList>
            <person name="Ribeiro J.M."/>
            <person name="Scarpassa V."/>
            <person name="Calvo E."/>
        </authorList>
    </citation>
    <scope>NUCLEOTIDE SEQUENCE</scope>
    <source>
        <tissue evidence="2">Salivary glands</tissue>
    </source>
</reference>
<evidence type="ECO:0000256" key="1">
    <source>
        <dbReference type="SAM" id="SignalP"/>
    </source>
</evidence>
<keyword evidence="1" id="KW-0732">Signal</keyword>
<dbReference type="EMBL" id="GGFK01014605">
    <property type="protein sequence ID" value="MBW47926.1"/>
    <property type="molecule type" value="Transcribed_RNA"/>
</dbReference>
<dbReference type="AlphaFoldDB" id="A0A2M4B4G9"/>
<evidence type="ECO:0000313" key="2">
    <source>
        <dbReference type="EMBL" id="MBW47926.1"/>
    </source>
</evidence>
<protein>
    <submittedName>
        <fullName evidence="2">Putative secreted protein</fullName>
    </submittedName>
</protein>
<organism evidence="2">
    <name type="scientific">Anopheles triannulatus</name>
    <dbReference type="NCBI Taxonomy" id="58253"/>
    <lineage>
        <taxon>Eukaryota</taxon>
        <taxon>Metazoa</taxon>
        <taxon>Ecdysozoa</taxon>
        <taxon>Arthropoda</taxon>
        <taxon>Hexapoda</taxon>
        <taxon>Insecta</taxon>
        <taxon>Pterygota</taxon>
        <taxon>Neoptera</taxon>
        <taxon>Endopterygota</taxon>
        <taxon>Diptera</taxon>
        <taxon>Nematocera</taxon>
        <taxon>Culicoidea</taxon>
        <taxon>Culicidae</taxon>
        <taxon>Anophelinae</taxon>
        <taxon>Anopheles</taxon>
    </lineage>
</organism>
<feature type="chain" id="PRO_5014708006" evidence="1">
    <location>
        <begin position="22"/>
        <end position="86"/>
    </location>
</feature>
<proteinExistence type="predicted"/>
<name>A0A2M4B4G9_9DIPT</name>
<accession>A0A2M4B4G9</accession>
<feature type="signal peptide" evidence="1">
    <location>
        <begin position="1"/>
        <end position="21"/>
    </location>
</feature>